<dbReference type="UniPathway" id="UPA00958"/>
<evidence type="ECO:0000313" key="16">
    <source>
        <dbReference type="EMBL" id="AJQ93919.1"/>
    </source>
</evidence>
<evidence type="ECO:0000259" key="14">
    <source>
        <dbReference type="Pfam" id="PF00534"/>
    </source>
</evidence>
<dbReference type="Pfam" id="PF04413">
    <property type="entry name" value="Glycos_transf_N"/>
    <property type="match status" value="1"/>
</dbReference>
<keyword evidence="13" id="KW-1003">Cell membrane</keyword>
<name>A0A0C5VU55_9GAMM</name>
<dbReference type="GO" id="GO:0009244">
    <property type="term" value="P:lipopolysaccharide core region biosynthetic process"/>
    <property type="evidence" value="ECO:0007669"/>
    <property type="project" value="UniProtKB-UniRule"/>
</dbReference>
<comment type="catalytic activity">
    <reaction evidence="10 13">
        <text>lipid IVA (E. coli) + CMP-3-deoxy-beta-D-manno-octulosonate = alpha-Kdo-(2-&gt;6)-lipid IVA (E. coli) + CMP + H(+)</text>
        <dbReference type="Rhea" id="RHEA:28066"/>
        <dbReference type="ChEBI" id="CHEBI:15378"/>
        <dbReference type="ChEBI" id="CHEBI:58603"/>
        <dbReference type="ChEBI" id="CHEBI:60364"/>
        <dbReference type="ChEBI" id="CHEBI:60377"/>
        <dbReference type="ChEBI" id="CHEBI:85987"/>
        <dbReference type="EC" id="2.4.99.12"/>
    </reaction>
</comment>
<proteinExistence type="inferred from homology"/>
<evidence type="ECO:0000256" key="7">
    <source>
        <dbReference type="ARBA" id="ARBA00022679"/>
    </source>
</evidence>
<dbReference type="PANTHER" id="PTHR42755">
    <property type="entry name" value="3-DEOXY-MANNO-OCTULOSONATE CYTIDYLYLTRANSFERASE"/>
    <property type="match status" value="1"/>
</dbReference>
<dbReference type="STRING" id="1445510.YC6258_01875"/>
<feature type="domain" description="3-deoxy-D-manno-octulosonic-acid transferase N-terminal" evidence="15">
    <location>
        <begin position="4"/>
        <end position="168"/>
    </location>
</feature>
<feature type="domain" description="Glycosyl transferase family 1" evidence="14">
    <location>
        <begin position="251"/>
        <end position="355"/>
    </location>
</feature>
<evidence type="ECO:0000256" key="12">
    <source>
        <dbReference type="PIRSR" id="PIRSR639901-2"/>
    </source>
</evidence>
<feature type="site" description="Transition state stabilizer" evidence="12">
    <location>
        <position position="165"/>
    </location>
</feature>
<dbReference type="NCBIfam" id="NF004388">
    <property type="entry name" value="PRK05749.1-4"/>
    <property type="match status" value="1"/>
</dbReference>
<dbReference type="HOGENOM" id="CLU_036146_2_0_6"/>
<keyword evidence="13" id="KW-0448">Lipopolysaccharide biosynthesis</keyword>
<dbReference type="InterPro" id="IPR001296">
    <property type="entry name" value="Glyco_trans_1"/>
</dbReference>
<evidence type="ECO:0000256" key="3">
    <source>
        <dbReference type="ARBA" id="ARBA00006380"/>
    </source>
</evidence>
<dbReference type="EC" id="2.4.99.12" evidence="4 13"/>
<dbReference type="Proteomes" id="UP000032266">
    <property type="component" value="Chromosome"/>
</dbReference>
<dbReference type="InterPro" id="IPR038107">
    <property type="entry name" value="Glycos_transf_N_sf"/>
</dbReference>
<protein>
    <recommendedName>
        <fullName evidence="5 13">3-deoxy-D-manno-octulosonic acid transferase</fullName>
        <shortName evidence="13">Kdo transferase</shortName>
        <ecNumber evidence="4 13">2.4.99.12</ecNumber>
    </recommendedName>
    <alternativeName>
        <fullName evidence="9 13">Lipid IV(A) 3-deoxy-D-manno-octulosonic acid transferase</fullName>
    </alternativeName>
</protein>
<dbReference type="Gene3D" id="3.40.50.2000">
    <property type="entry name" value="Glycogen Phosphorylase B"/>
    <property type="match status" value="1"/>
</dbReference>
<evidence type="ECO:0000256" key="6">
    <source>
        <dbReference type="ARBA" id="ARBA00022519"/>
    </source>
</evidence>
<dbReference type="EMBL" id="CP007142">
    <property type="protein sequence ID" value="AJQ93919.1"/>
    <property type="molecule type" value="Genomic_DNA"/>
</dbReference>
<dbReference type="InterPro" id="IPR007507">
    <property type="entry name" value="Glycos_transf_N"/>
</dbReference>
<keyword evidence="6" id="KW-0997">Cell inner membrane</keyword>
<comment type="subcellular location">
    <subcellularLocation>
        <location evidence="1">Cell inner membrane</location>
        <topology evidence="1">Single-pass membrane protein</topology>
        <orientation evidence="1">Cytoplasmic side</orientation>
    </subcellularLocation>
    <subcellularLocation>
        <location evidence="13">Cell membrane</location>
    </subcellularLocation>
</comment>
<dbReference type="FunFam" id="3.40.50.11720:FF:000001">
    <property type="entry name" value="3-deoxy-D-manno-octulosonic acid transferase"/>
    <property type="match status" value="1"/>
</dbReference>
<keyword evidence="17" id="KW-1185">Reference proteome</keyword>
<feature type="active site" description="Proton acceptor" evidence="11">
    <location>
        <position position="17"/>
    </location>
</feature>
<keyword evidence="6" id="KW-0472">Membrane</keyword>
<evidence type="ECO:0000256" key="5">
    <source>
        <dbReference type="ARBA" id="ARBA00019077"/>
    </source>
</evidence>
<dbReference type="InterPro" id="IPR039901">
    <property type="entry name" value="Kdotransferase"/>
</dbReference>
<dbReference type="GO" id="GO:0009245">
    <property type="term" value="P:lipid A biosynthetic process"/>
    <property type="evidence" value="ECO:0007669"/>
    <property type="project" value="TreeGrafter"/>
</dbReference>
<evidence type="ECO:0000256" key="11">
    <source>
        <dbReference type="PIRSR" id="PIRSR639901-1"/>
    </source>
</evidence>
<dbReference type="AlphaFoldDB" id="A0A0C5VU55"/>
<keyword evidence="8" id="KW-0812">Transmembrane</keyword>
<gene>
    <name evidence="16" type="ORF">YC6258_01875</name>
</gene>
<dbReference type="Gene3D" id="3.40.50.11720">
    <property type="entry name" value="3-Deoxy-D-manno-octulosonic-acid transferase, N-terminal domain"/>
    <property type="match status" value="1"/>
</dbReference>
<dbReference type="KEGG" id="gsn:YC6258_01875"/>
<keyword evidence="8" id="KW-0735">Signal-anchor</keyword>
<sequence>MPEHRAVIWFHAVSLGESVAATPLIERCQQELASFEYLITNTTATGAEYIQKHFGNSVFHQYLPYDHPWIVRRFLRKLAPKILVIMETEMWPNLLHECDKKNITVLLANGRMNPKSAGRYLKAPALTEPMFAAIQKVAVQTESDYQQFVRLGFASEQLILCGNLKFDQALDEDKIIIGKQWYQQWQRPVWIAASTHQGEEDLALEVHKRLLQSYPDLLLILVPRHPERFDMVANKVESYGLNFVRHGQEQIPQSDTQVFLGDTLGQLISYYQASDICFVGGSLVPVGGHNPLEPAALGKPVLMGPETFKCEDICKQLSEAGGLVRVRTDSLFKEVDLLLQSPARREQLAEAGKQMVDRSRGAVIRQFHVIEEMLR</sequence>
<evidence type="ECO:0000256" key="10">
    <source>
        <dbReference type="ARBA" id="ARBA00049183"/>
    </source>
</evidence>
<evidence type="ECO:0000256" key="13">
    <source>
        <dbReference type="RuleBase" id="RU365103"/>
    </source>
</evidence>
<comment type="function">
    <text evidence="13">Involved in lipopolysaccharide (LPS) biosynthesis. Catalyzes the transfer of 3-deoxy-D-manno-octulosonate (Kdo) residue(s) from CMP-Kdo to lipid IV(A), the tetraacyldisaccharide-1,4'-bisphosphate precursor of lipid A.</text>
</comment>
<keyword evidence="7 13" id="KW-0808">Transferase</keyword>
<comment type="pathway">
    <text evidence="2 13">Bacterial outer membrane biogenesis; LPS core biosynthesis.</text>
</comment>
<evidence type="ECO:0000256" key="8">
    <source>
        <dbReference type="ARBA" id="ARBA00022968"/>
    </source>
</evidence>
<evidence type="ECO:0000259" key="15">
    <source>
        <dbReference type="Pfam" id="PF04413"/>
    </source>
</evidence>
<dbReference type="Pfam" id="PF00534">
    <property type="entry name" value="Glycos_transf_1"/>
    <property type="match status" value="1"/>
</dbReference>
<accession>A0A0C5VU55</accession>
<evidence type="ECO:0000256" key="2">
    <source>
        <dbReference type="ARBA" id="ARBA00004713"/>
    </source>
</evidence>
<dbReference type="FunFam" id="3.40.50.2000:FF:000032">
    <property type="entry name" value="3-deoxy-D-manno-octulosonic acid transferase"/>
    <property type="match status" value="1"/>
</dbReference>
<evidence type="ECO:0000256" key="1">
    <source>
        <dbReference type="ARBA" id="ARBA00004388"/>
    </source>
</evidence>
<dbReference type="PANTHER" id="PTHR42755:SF1">
    <property type="entry name" value="3-DEOXY-D-MANNO-OCTULOSONIC ACID TRANSFERASE, MITOCHONDRIAL-RELATED"/>
    <property type="match status" value="1"/>
</dbReference>
<reference evidence="16 17" key="1">
    <citation type="submission" date="2014-01" db="EMBL/GenBank/DDBJ databases">
        <title>Full genme sequencing of cellulolytic bacterium Gynuella sunshinyii YC6258T gen. nov., sp. nov.</title>
        <authorList>
            <person name="Khan H."/>
            <person name="Chung E.J."/>
            <person name="Chung Y.R."/>
        </authorList>
    </citation>
    <scope>NUCLEOTIDE SEQUENCE [LARGE SCALE GENOMIC DNA]</scope>
    <source>
        <strain evidence="16 17">YC6258</strain>
    </source>
</reference>
<dbReference type="GO" id="GO:0005886">
    <property type="term" value="C:plasma membrane"/>
    <property type="evidence" value="ECO:0007669"/>
    <property type="project" value="UniProtKB-SubCell"/>
</dbReference>
<comment type="similarity">
    <text evidence="3">Belongs to the glycosyltransferase group 1 family. Glycosyltransferase 30 subfamily.</text>
</comment>
<evidence type="ECO:0000256" key="9">
    <source>
        <dbReference type="ARBA" id="ARBA00031445"/>
    </source>
</evidence>
<dbReference type="GO" id="GO:0043842">
    <property type="term" value="F:Kdo transferase activity"/>
    <property type="evidence" value="ECO:0007669"/>
    <property type="project" value="UniProtKB-EC"/>
</dbReference>
<evidence type="ECO:0000256" key="4">
    <source>
        <dbReference type="ARBA" id="ARBA00012621"/>
    </source>
</evidence>
<evidence type="ECO:0000313" key="17">
    <source>
        <dbReference type="Proteomes" id="UP000032266"/>
    </source>
</evidence>
<organism evidence="16 17">
    <name type="scientific">Gynuella sunshinyii YC6258</name>
    <dbReference type="NCBI Taxonomy" id="1445510"/>
    <lineage>
        <taxon>Bacteria</taxon>
        <taxon>Pseudomonadati</taxon>
        <taxon>Pseudomonadota</taxon>
        <taxon>Gammaproteobacteria</taxon>
        <taxon>Oceanospirillales</taxon>
        <taxon>Saccharospirillaceae</taxon>
        <taxon>Gynuella</taxon>
    </lineage>
</organism>
<dbReference type="SUPFAM" id="SSF53756">
    <property type="entry name" value="UDP-Glycosyltransferase/glycogen phosphorylase"/>
    <property type="match status" value="1"/>
</dbReference>
<feature type="site" description="Transition state stabilizer" evidence="12">
    <location>
        <position position="87"/>
    </location>
</feature>